<keyword evidence="2" id="KW-1185">Reference proteome</keyword>
<protein>
    <submittedName>
        <fullName evidence="1">Uncharacterized protein</fullName>
    </submittedName>
</protein>
<gene>
    <name evidence="1" type="ORF">BpHYR1_031113</name>
</gene>
<evidence type="ECO:0000313" key="1">
    <source>
        <dbReference type="EMBL" id="RNA26231.1"/>
    </source>
</evidence>
<evidence type="ECO:0000313" key="2">
    <source>
        <dbReference type="Proteomes" id="UP000276133"/>
    </source>
</evidence>
<sequence>MFRILKPEEGYLVETRRDNLIFIRKYKFDNFIGEIPTSFHAPRVGAGAGGLESLKPLRSGSGPERFQAAGSSVFLRQPSSSDEVCGFSGLLIPAPPKALGL</sequence>
<reference evidence="1 2" key="1">
    <citation type="journal article" date="2018" name="Sci. Rep.">
        <title>Genomic signatures of local adaptation to the degree of environmental predictability in rotifers.</title>
        <authorList>
            <person name="Franch-Gras L."/>
            <person name="Hahn C."/>
            <person name="Garcia-Roger E.M."/>
            <person name="Carmona M.J."/>
            <person name="Serra M."/>
            <person name="Gomez A."/>
        </authorList>
    </citation>
    <scope>NUCLEOTIDE SEQUENCE [LARGE SCALE GENOMIC DNA]</scope>
    <source>
        <strain evidence="1">HYR1</strain>
    </source>
</reference>
<dbReference type="Proteomes" id="UP000276133">
    <property type="component" value="Unassembled WGS sequence"/>
</dbReference>
<name>A0A3M7RRR3_BRAPC</name>
<dbReference type="AlphaFoldDB" id="A0A3M7RRR3"/>
<organism evidence="1 2">
    <name type="scientific">Brachionus plicatilis</name>
    <name type="common">Marine rotifer</name>
    <name type="synonym">Brachionus muelleri</name>
    <dbReference type="NCBI Taxonomy" id="10195"/>
    <lineage>
        <taxon>Eukaryota</taxon>
        <taxon>Metazoa</taxon>
        <taxon>Spiralia</taxon>
        <taxon>Gnathifera</taxon>
        <taxon>Rotifera</taxon>
        <taxon>Eurotatoria</taxon>
        <taxon>Monogononta</taxon>
        <taxon>Pseudotrocha</taxon>
        <taxon>Ploima</taxon>
        <taxon>Brachionidae</taxon>
        <taxon>Brachionus</taxon>
    </lineage>
</organism>
<proteinExistence type="predicted"/>
<dbReference type="EMBL" id="REGN01002773">
    <property type="protein sequence ID" value="RNA26231.1"/>
    <property type="molecule type" value="Genomic_DNA"/>
</dbReference>
<accession>A0A3M7RRR3</accession>
<comment type="caution">
    <text evidence="1">The sequence shown here is derived from an EMBL/GenBank/DDBJ whole genome shotgun (WGS) entry which is preliminary data.</text>
</comment>